<dbReference type="EMBL" id="CAFBSG010000004">
    <property type="protein sequence ID" value="CAB5239568.1"/>
    <property type="molecule type" value="Genomic_DNA"/>
</dbReference>
<protein>
    <submittedName>
        <fullName evidence="2">Unannotated protein</fullName>
    </submittedName>
</protein>
<sequence>MADNSIALSISLPCEINKAWEAITDWQQQSNWMLQTRVTVTSQIVNGPGTEISAFSGPLHHWYPRFRFFGIVDTMVVTTWTPPFLCEVLHTGSIIQGTGRFELVSVSPNETRFDWSEVIYAPRVIFTLIKPAIYLGVLISLQRFRRTLR</sequence>
<reference evidence="2" key="1">
    <citation type="submission" date="2020-05" db="EMBL/GenBank/DDBJ databases">
        <authorList>
            <person name="Chiriac C."/>
            <person name="Salcher M."/>
            <person name="Ghai R."/>
            <person name="Kavagutti S V."/>
        </authorList>
    </citation>
    <scope>NUCLEOTIDE SEQUENCE</scope>
</reference>
<dbReference type="AlphaFoldDB" id="A0A6J7XT42"/>
<keyword evidence="1" id="KW-0812">Transmembrane</keyword>
<keyword evidence="1" id="KW-0472">Membrane</keyword>
<dbReference type="SUPFAM" id="SSF55961">
    <property type="entry name" value="Bet v1-like"/>
    <property type="match status" value="1"/>
</dbReference>
<proteinExistence type="predicted"/>
<gene>
    <name evidence="2" type="ORF">UFOPK3554_00349</name>
</gene>
<keyword evidence="1" id="KW-1133">Transmembrane helix</keyword>
<accession>A0A6J7XT42</accession>
<feature type="transmembrane region" description="Helical" evidence="1">
    <location>
        <begin position="120"/>
        <end position="141"/>
    </location>
</feature>
<organism evidence="2">
    <name type="scientific">freshwater metagenome</name>
    <dbReference type="NCBI Taxonomy" id="449393"/>
    <lineage>
        <taxon>unclassified sequences</taxon>
        <taxon>metagenomes</taxon>
        <taxon>ecological metagenomes</taxon>
    </lineage>
</organism>
<name>A0A6J7XT42_9ZZZZ</name>
<evidence type="ECO:0000256" key="1">
    <source>
        <dbReference type="SAM" id="Phobius"/>
    </source>
</evidence>
<evidence type="ECO:0000313" key="2">
    <source>
        <dbReference type="EMBL" id="CAB5239568.1"/>
    </source>
</evidence>
<dbReference type="CDD" id="cd07812">
    <property type="entry name" value="SRPBCC"/>
    <property type="match status" value="1"/>
</dbReference>